<protein>
    <recommendedName>
        <fullName evidence="4">Transmembrane protein</fullName>
    </recommendedName>
</protein>
<feature type="transmembrane region" description="Helical" evidence="1">
    <location>
        <begin position="42"/>
        <end position="62"/>
    </location>
</feature>
<dbReference type="EMBL" id="JAKCXM010000007">
    <property type="protein sequence ID" value="KAJ0408981.1"/>
    <property type="molecule type" value="Genomic_DNA"/>
</dbReference>
<sequence>MSADAATTNDVNVEVKPQTKSQQHQAATYKVLCCGNSALDLVLIPLCLIGVYAMSAALFALCTRAVLQTDDTSAALWMFFGIFVAFVVMLGIVLGINSYEKEQKKKHAEDGTE</sequence>
<dbReference type="Proteomes" id="UP001209570">
    <property type="component" value="Unassembled WGS sequence"/>
</dbReference>
<evidence type="ECO:0000313" key="2">
    <source>
        <dbReference type="EMBL" id="KAJ0408981.1"/>
    </source>
</evidence>
<comment type="caution">
    <text evidence="2">The sequence shown here is derived from an EMBL/GenBank/DDBJ whole genome shotgun (WGS) entry which is preliminary data.</text>
</comment>
<accession>A0AAD5LTG7</accession>
<keyword evidence="1" id="KW-0472">Membrane</keyword>
<evidence type="ECO:0000313" key="3">
    <source>
        <dbReference type="Proteomes" id="UP001209570"/>
    </source>
</evidence>
<dbReference type="AlphaFoldDB" id="A0AAD5LTG7"/>
<evidence type="ECO:0008006" key="4">
    <source>
        <dbReference type="Google" id="ProtNLM"/>
    </source>
</evidence>
<evidence type="ECO:0000256" key="1">
    <source>
        <dbReference type="SAM" id="Phobius"/>
    </source>
</evidence>
<reference evidence="2" key="1">
    <citation type="submission" date="2021-12" db="EMBL/GenBank/DDBJ databases">
        <title>Prjna785345.</title>
        <authorList>
            <person name="Rujirawat T."/>
            <person name="Krajaejun T."/>
        </authorList>
    </citation>
    <scope>NUCLEOTIDE SEQUENCE</scope>
    <source>
        <strain evidence="2">Pi057C3</strain>
    </source>
</reference>
<feature type="transmembrane region" description="Helical" evidence="1">
    <location>
        <begin position="74"/>
        <end position="96"/>
    </location>
</feature>
<keyword evidence="3" id="KW-1185">Reference proteome</keyword>
<keyword evidence="1" id="KW-0812">Transmembrane</keyword>
<keyword evidence="1" id="KW-1133">Transmembrane helix</keyword>
<gene>
    <name evidence="2" type="ORF">P43SY_002860</name>
</gene>
<proteinExistence type="predicted"/>
<name>A0AAD5LTG7_PYTIN</name>
<organism evidence="2 3">
    <name type="scientific">Pythium insidiosum</name>
    <name type="common">Pythiosis disease agent</name>
    <dbReference type="NCBI Taxonomy" id="114742"/>
    <lineage>
        <taxon>Eukaryota</taxon>
        <taxon>Sar</taxon>
        <taxon>Stramenopiles</taxon>
        <taxon>Oomycota</taxon>
        <taxon>Peronosporomycetes</taxon>
        <taxon>Pythiales</taxon>
        <taxon>Pythiaceae</taxon>
        <taxon>Pythium</taxon>
    </lineage>
</organism>